<feature type="repeat" description="ARM" evidence="16">
    <location>
        <begin position="300"/>
        <end position="328"/>
    </location>
</feature>
<dbReference type="GO" id="GO:0016020">
    <property type="term" value="C:membrane"/>
    <property type="evidence" value="ECO:0007669"/>
    <property type="project" value="UniProtKB-SubCell"/>
</dbReference>
<evidence type="ECO:0000256" key="1">
    <source>
        <dbReference type="ARBA" id="ARBA00004167"/>
    </source>
</evidence>
<dbReference type="OMA" id="LWLCRHG"/>
<dbReference type="InterPro" id="IPR052374">
    <property type="entry name" value="SERAC1"/>
</dbReference>
<evidence type="ECO:0000256" key="10">
    <source>
        <dbReference type="ARBA" id="ARBA00023136"/>
    </source>
</evidence>
<dbReference type="SUPFAM" id="SSF53474">
    <property type="entry name" value="alpha/beta-Hydrolases"/>
    <property type="match status" value="1"/>
</dbReference>
<evidence type="ECO:0000256" key="6">
    <source>
        <dbReference type="ARBA" id="ARBA00022824"/>
    </source>
</evidence>
<evidence type="ECO:0000256" key="8">
    <source>
        <dbReference type="ARBA" id="ARBA00023098"/>
    </source>
</evidence>
<evidence type="ECO:0000256" key="12">
    <source>
        <dbReference type="ARBA" id="ARBA00023264"/>
    </source>
</evidence>
<comment type="subcellular location">
    <subcellularLocation>
        <location evidence="3">Endoplasmic reticulum</location>
    </subcellularLocation>
    <subcellularLocation>
        <location evidence="1">Membrane</location>
        <topology evidence="1">Single-pass membrane protein</topology>
    </subcellularLocation>
    <subcellularLocation>
        <location evidence="2">Mitochondrion</location>
    </subcellularLocation>
</comment>
<dbReference type="AlphaFoldDB" id="A0A8R2AV47"/>
<dbReference type="PANTHER" id="PTHR48182:SF2">
    <property type="entry name" value="PROTEIN SERAC1"/>
    <property type="match status" value="1"/>
</dbReference>
<dbReference type="PROSITE" id="PS50176">
    <property type="entry name" value="ARM_REPEAT"/>
    <property type="match status" value="1"/>
</dbReference>
<dbReference type="EnsemblMetazoa" id="XM_004933148.4">
    <property type="protein sequence ID" value="XP_004933205.1"/>
    <property type="gene ID" value="LOC101741411"/>
</dbReference>
<dbReference type="KEGG" id="bmor:101741411"/>
<proteinExistence type="inferred from homology"/>
<dbReference type="InterPro" id="IPR000225">
    <property type="entry name" value="Armadillo"/>
</dbReference>
<dbReference type="SUPFAM" id="SSF48371">
    <property type="entry name" value="ARM repeat"/>
    <property type="match status" value="1"/>
</dbReference>
<dbReference type="OrthoDB" id="5086500at2759"/>
<reference evidence="18" key="1">
    <citation type="journal article" date="2008" name="Insect Biochem. Mol. Biol.">
        <title>The genome of a lepidopteran model insect, the silkworm Bombyx mori.</title>
        <authorList>
            <consortium name="International Silkworm Genome Consortium"/>
        </authorList>
    </citation>
    <scope>NUCLEOTIDE SEQUENCE [LARGE SCALE GENOMIC DNA]</scope>
    <source>
        <strain evidence="18">p50T</strain>
    </source>
</reference>
<dbReference type="GO" id="GO:0008654">
    <property type="term" value="P:phospholipid biosynthetic process"/>
    <property type="evidence" value="ECO:0007669"/>
    <property type="project" value="UniProtKB-KW"/>
</dbReference>
<evidence type="ECO:0000256" key="11">
    <source>
        <dbReference type="ARBA" id="ARBA00023209"/>
    </source>
</evidence>
<dbReference type="GO" id="GO:0005739">
    <property type="term" value="C:mitochondrion"/>
    <property type="evidence" value="ECO:0007669"/>
    <property type="project" value="UniProtKB-SubCell"/>
</dbReference>
<evidence type="ECO:0000256" key="7">
    <source>
        <dbReference type="ARBA" id="ARBA00022989"/>
    </source>
</evidence>
<evidence type="ECO:0000256" key="4">
    <source>
        <dbReference type="ARBA" id="ARBA00022516"/>
    </source>
</evidence>
<keyword evidence="4" id="KW-0444">Lipid biosynthesis</keyword>
<keyword evidence="10" id="KW-0472">Membrane</keyword>
<gene>
    <name evidence="17" type="primary">101741411</name>
</gene>
<dbReference type="InterPro" id="IPR016024">
    <property type="entry name" value="ARM-type_fold"/>
</dbReference>
<accession>A0A8R2AV47</accession>
<evidence type="ECO:0000256" key="16">
    <source>
        <dbReference type="PROSITE-ProRule" id="PRU00259"/>
    </source>
</evidence>
<organism evidence="17 18">
    <name type="scientific">Bombyx mori</name>
    <name type="common">Silk moth</name>
    <dbReference type="NCBI Taxonomy" id="7091"/>
    <lineage>
        <taxon>Eukaryota</taxon>
        <taxon>Metazoa</taxon>
        <taxon>Ecdysozoa</taxon>
        <taxon>Arthropoda</taxon>
        <taxon>Hexapoda</taxon>
        <taxon>Insecta</taxon>
        <taxon>Pterygota</taxon>
        <taxon>Neoptera</taxon>
        <taxon>Endopterygota</taxon>
        <taxon>Lepidoptera</taxon>
        <taxon>Glossata</taxon>
        <taxon>Ditrysia</taxon>
        <taxon>Bombycoidea</taxon>
        <taxon>Bombycidae</taxon>
        <taxon>Bombycinae</taxon>
        <taxon>Bombyx</taxon>
    </lineage>
</organism>
<comment type="similarity">
    <text evidence="13">Belongs to the SERAC1 family.</text>
</comment>
<keyword evidence="6" id="KW-0256">Endoplasmic reticulum</keyword>
<keyword evidence="11" id="KW-0594">Phospholipid biosynthesis</keyword>
<keyword evidence="12" id="KW-1208">Phospholipid metabolism</keyword>
<dbReference type="Proteomes" id="UP000005204">
    <property type="component" value="Unassembled WGS sequence"/>
</dbReference>
<dbReference type="InterPro" id="IPR029058">
    <property type="entry name" value="AB_hydrolase_fold"/>
</dbReference>
<evidence type="ECO:0000256" key="2">
    <source>
        <dbReference type="ARBA" id="ARBA00004173"/>
    </source>
</evidence>
<keyword evidence="5" id="KW-0812">Transmembrane</keyword>
<evidence type="ECO:0000256" key="9">
    <source>
        <dbReference type="ARBA" id="ARBA00023128"/>
    </source>
</evidence>
<dbReference type="PANTHER" id="PTHR48182">
    <property type="entry name" value="PROTEIN SERAC1"/>
    <property type="match status" value="1"/>
</dbReference>
<evidence type="ECO:0000256" key="13">
    <source>
        <dbReference type="ARBA" id="ARBA00038024"/>
    </source>
</evidence>
<evidence type="ECO:0000313" key="17">
    <source>
        <dbReference type="EnsemblMetazoa" id="XP_004933205.1"/>
    </source>
</evidence>
<keyword evidence="18" id="KW-1185">Reference proteome</keyword>
<evidence type="ECO:0000256" key="15">
    <source>
        <dbReference type="ARBA" id="ARBA00041701"/>
    </source>
</evidence>
<evidence type="ECO:0000256" key="3">
    <source>
        <dbReference type="ARBA" id="ARBA00004240"/>
    </source>
</evidence>
<sequence>MSLQDRLKPILKILKFTSIWGGGGIFFAYHVSQTYKTVDKIVNTKVLDREKKHTPEYIYIDDPSYSITLKREQDKESRRSIGLSRVWKSLKHSLAWRLLWLCRHGNKEQRNIALKQLAAFKNNKIWDCQKLAQALDMNTAVLLARTRGADLRYFLPPPIHVRRAALTSELLSFKFRDMILSVQGVHPHSCIQHFLSKYFANIQEQALEADNIPAKPDSISERDLCILCLDALYHHISLFHVNDYEDDDSIKTLIKMGLLPRLAELMLRERDDTDLDLAVLKILTVLSVHCNLLLDFFQNGLIKELSRLLRSKDVRLASSAAVCLANLSGEHCYRPGLYLLHPLYRTTVAPTCDTLLVHGLRGGVFVTWRQRDKKCAEPLGIVEGTISDVDCDPCEEKSIDTKYLDPDLQQVMDDLIELDDETLLSDLEVVLHDLPIEAKREPLNTNIYTISKKRIALMQEEEDQCNYTFCWPKDWLPKDCNNLRILGINYWSSISEWLERCPLQTADISTKASELGPTLVDAGVGRKGTPVVWLAHSMGGLIVKQVLIDSAQSSDDKFKRLSRNTKAVLFYSTPHKGSALATMPRAAAAVLWPSNDVRQLQENSPVLLELHRAFIHAAEQYQWETISFAEMMPTLVTTFKVPIHFVEAYSADLGRGVFYQLPLDHLSICKPATRQSILYTTVLDVIQRVTARNIEIKYSDSLIKWIIDMLWWTLRTKTNEAIEKVDEAQRIEGLRWYERVLLDTFTDGFTD</sequence>
<name>A0A8R2AV47_BOMMO</name>
<evidence type="ECO:0000256" key="14">
    <source>
        <dbReference type="ARBA" id="ARBA00040991"/>
    </source>
</evidence>
<keyword evidence="8" id="KW-0443">Lipid metabolism</keyword>
<keyword evidence="9" id="KW-0496">Mitochondrion</keyword>
<dbReference type="Gene3D" id="3.40.50.1820">
    <property type="entry name" value="alpha/beta hydrolase"/>
    <property type="match status" value="1"/>
</dbReference>
<evidence type="ECO:0000256" key="5">
    <source>
        <dbReference type="ARBA" id="ARBA00022692"/>
    </source>
</evidence>
<keyword evidence="7" id="KW-1133">Transmembrane helix</keyword>
<dbReference type="GO" id="GO:0005783">
    <property type="term" value="C:endoplasmic reticulum"/>
    <property type="evidence" value="ECO:0007669"/>
    <property type="project" value="UniProtKB-SubCell"/>
</dbReference>
<dbReference type="Gene3D" id="1.25.10.10">
    <property type="entry name" value="Leucine-rich Repeat Variant"/>
    <property type="match status" value="1"/>
</dbReference>
<evidence type="ECO:0000313" key="18">
    <source>
        <dbReference type="Proteomes" id="UP000005204"/>
    </source>
</evidence>
<protein>
    <recommendedName>
        <fullName evidence="14">Protein SERAC1</fullName>
    </recommendedName>
    <alternativeName>
        <fullName evidence="15">Serine active site-containing protein 1</fullName>
    </alternativeName>
</protein>
<reference evidence="17" key="2">
    <citation type="submission" date="2022-06" db="UniProtKB">
        <authorList>
            <consortium name="EnsemblMetazoa"/>
        </authorList>
    </citation>
    <scope>IDENTIFICATION</scope>
    <source>
        <strain evidence="17">p50T (Dazao)</strain>
    </source>
</reference>
<dbReference type="InterPro" id="IPR011989">
    <property type="entry name" value="ARM-like"/>
</dbReference>